<evidence type="ECO:0000256" key="1">
    <source>
        <dbReference type="SAM" id="SignalP"/>
    </source>
</evidence>
<feature type="chain" id="PRO_5046192580" evidence="1">
    <location>
        <begin position="21"/>
        <end position="106"/>
    </location>
</feature>
<dbReference type="Proteomes" id="UP001081283">
    <property type="component" value="Unassembled WGS sequence"/>
</dbReference>
<keyword evidence="3" id="KW-1185">Reference proteome</keyword>
<dbReference type="EMBL" id="JAOVZQ010000001">
    <property type="protein sequence ID" value="MCY0093560.1"/>
    <property type="molecule type" value="Genomic_DNA"/>
</dbReference>
<comment type="caution">
    <text evidence="2">The sequence shown here is derived from an EMBL/GenBank/DDBJ whole genome shotgun (WGS) entry which is preliminary data.</text>
</comment>
<sequence>MNKLIIALGLTLATATGALADSNALDAYVPQAANASAIDYTATASVGDVENDLVVYHRAGNDGSPSFKASQGGIDYTATASVGDGVSNDQVIYHRAGNDGSPTFIN</sequence>
<dbReference type="RefSeq" id="WP_267611513.1">
    <property type="nucleotide sequence ID" value="NZ_JAOVZQ010000001.1"/>
</dbReference>
<name>A0ABT3YCE0_9HYPH</name>
<organism evidence="2 3">
    <name type="scientific">Hoeflea ulvae</name>
    <dbReference type="NCBI Taxonomy" id="2983764"/>
    <lineage>
        <taxon>Bacteria</taxon>
        <taxon>Pseudomonadati</taxon>
        <taxon>Pseudomonadota</taxon>
        <taxon>Alphaproteobacteria</taxon>
        <taxon>Hyphomicrobiales</taxon>
        <taxon>Rhizobiaceae</taxon>
        <taxon>Hoeflea</taxon>
    </lineage>
</organism>
<keyword evidence="1" id="KW-0732">Signal</keyword>
<accession>A0ABT3YCE0</accession>
<feature type="signal peptide" evidence="1">
    <location>
        <begin position="1"/>
        <end position="20"/>
    </location>
</feature>
<evidence type="ECO:0000313" key="2">
    <source>
        <dbReference type="EMBL" id="MCY0093560.1"/>
    </source>
</evidence>
<protein>
    <submittedName>
        <fullName evidence="2">Uncharacterized protein</fullName>
    </submittedName>
</protein>
<proteinExistence type="predicted"/>
<reference evidence="2" key="1">
    <citation type="submission" date="2022-10" db="EMBL/GenBank/DDBJ databases">
        <title>Hoeflea sp. J2-29, isolated from marine algae.</title>
        <authorList>
            <person name="Kristyanto S."/>
            <person name="Kim J.M."/>
            <person name="Jeon C.O."/>
        </authorList>
    </citation>
    <scope>NUCLEOTIDE SEQUENCE</scope>
    <source>
        <strain evidence="2">J2-29</strain>
    </source>
</reference>
<evidence type="ECO:0000313" key="3">
    <source>
        <dbReference type="Proteomes" id="UP001081283"/>
    </source>
</evidence>
<gene>
    <name evidence="2" type="ORF">OEG82_05940</name>
</gene>